<evidence type="ECO:0000313" key="1">
    <source>
        <dbReference type="EMBL" id="GMF50238.1"/>
    </source>
</evidence>
<organism evidence="1 2">
    <name type="scientific">Phytophthora fragariaefolia</name>
    <dbReference type="NCBI Taxonomy" id="1490495"/>
    <lineage>
        <taxon>Eukaryota</taxon>
        <taxon>Sar</taxon>
        <taxon>Stramenopiles</taxon>
        <taxon>Oomycota</taxon>
        <taxon>Peronosporomycetes</taxon>
        <taxon>Peronosporales</taxon>
        <taxon>Peronosporaceae</taxon>
        <taxon>Phytophthora</taxon>
    </lineage>
</organism>
<evidence type="ECO:0000313" key="2">
    <source>
        <dbReference type="Proteomes" id="UP001165121"/>
    </source>
</evidence>
<sequence>MAERNVKFDFGKRELKFHNDYDEKVIVSFQCHGVHVTPLLEAPGEWVATVRLAKTVKLTTNTRSVVQGVKKEDADPLTNEDSLAIGEMEPTDRDIVIALLRQHAGIVEKKEGCPPLAKAPVEHHINTGGAAPILLRRRIHAVSENKIIDDNVNDMLKE</sequence>
<proteinExistence type="predicted"/>
<gene>
    <name evidence="1" type="ORF">Pfra01_002000500</name>
</gene>
<dbReference type="AlphaFoldDB" id="A0A9W7D224"/>
<dbReference type="Proteomes" id="UP001165121">
    <property type="component" value="Unassembled WGS sequence"/>
</dbReference>
<protein>
    <submittedName>
        <fullName evidence="1">Unnamed protein product</fullName>
    </submittedName>
</protein>
<comment type="caution">
    <text evidence="1">The sequence shown here is derived from an EMBL/GenBank/DDBJ whole genome shotgun (WGS) entry which is preliminary data.</text>
</comment>
<dbReference type="OrthoDB" id="6783748at2759"/>
<name>A0A9W7D224_9STRA</name>
<dbReference type="EMBL" id="BSXT01002664">
    <property type="protein sequence ID" value="GMF50238.1"/>
    <property type="molecule type" value="Genomic_DNA"/>
</dbReference>
<reference evidence="1" key="1">
    <citation type="submission" date="2023-04" db="EMBL/GenBank/DDBJ databases">
        <title>Phytophthora fragariaefolia NBRC 109709.</title>
        <authorList>
            <person name="Ichikawa N."/>
            <person name="Sato H."/>
            <person name="Tonouchi N."/>
        </authorList>
    </citation>
    <scope>NUCLEOTIDE SEQUENCE</scope>
    <source>
        <strain evidence="1">NBRC 109709</strain>
    </source>
</reference>
<accession>A0A9W7D224</accession>
<keyword evidence="2" id="KW-1185">Reference proteome</keyword>